<keyword evidence="10" id="KW-0007">Acetylation</keyword>
<feature type="compositionally biased region" description="Low complexity" evidence="16">
    <location>
        <begin position="208"/>
        <end position="217"/>
    </location>
</feature>
<feature type="compositionally biased region" description="Basic residues" evidence="16">
    <location>
        <begin position="868"/>
        <end position="878"/>
    </location>
</feature>
<proteinExistence type="predicted"/>
<dbReference type="PANTHER" id="PTHR13859">
    <property type="entry name" value="ATROPHIN-RELATED"/>
    <property type="match status" value="1"/>
</dbReference>
<dbReference type="InterPro" id="IPR002951">
    <property type="entry name" value="Atrophin-like"/>
</dbReference>
<dbReference type="Ensembl" id="ENSMLET00000062353.1">
    <property type="protein sequence ID" value="ENSMLEP00000038740.1"/>
    <property type="gene ID" value="ENSMLEG00000043354.1"/>
</dbReference>
<evidence type="ECO:0000256" key="13">
    <source>
        <dbReference type="ARBA" id="ARBA00023163"/>
    </source>
</evidence>
<dbReference type="SMART" id="SM01189">
    <property type="entry name" value="ELM2"/>
    <property type="match status" value="1"/>
</dbReference>
<dbReference type="PANTHER" id="PTHR13859:SF12">
    <property type="entry name" value="ARGININE-GLUTAMIC ACID DIPEPTIDE REPEATS PROTEIN"/>
    <property type="match status" value="1"/>
</dbReference>
<feature type="compositionally biased region" description="Pro residues" evidence="16">
    <location>
        <begin position="835"/>
        <end position="846"/>
    </location>
</feature>
<feature type="compositionally biased region" description="Basic and acidic residues" evidence="16">
    <location>
        <begin position="879"/>
        <end position="889"/>
    </location>
</feature>
<evidence type="ECO:0000256" key="7">
    <source>
        <dbReference type="ARBA" id="ARBA00022771"/>
    </source>
</evidence>
<dbReference type="SMART" id="SM00717">
    <property type="entry name" value="SANT"/>
    <property type="match status" value="1"/>
</dbReference>
<keyword evidence="11" id="KW-0805">Transcription regulation</keyword>
<dbReference type="CDD" id="cd11661">
    <property type="entry name" value="SANT_MTA3_like"/>
    <property type="match status" value="1"/>
</dbReference>
<dbReference type="GO" id="GO:0003714">
    <property type="term" value="F:transcription corepressor activity"/>
    <property type="evidence" value="ECO:0007669"/>
    <property type="project" value="TreeGrafter"/>
</dbReference>
<protein>
    <recommendedName>
        <fullName evidence="15">Arginine-glutamic acid dipeptide repeats protein</fullName>
    </recommendedName>
</protein>
<feature type="compositionally biased region" description="Pro residues" evidence="16">
    <location>
        <begin position="538"/>
        <end position="556"/>
    </location>
</feature>
<keyword evidence="13" id="KW-0804">Transcription</keyword>
<keyword evidence="5" id="KW-0597">Phosphoprotein</keyword>
<dbReference type="CDD" id="cd00202">
    <property type="entry name" value="ZnF_GATA"/>
    <property type="match status" value="1"/>
</dbReference>
<reference evidence="19" key="1">
    <citation type="submission" date="2025-08" db="UniProtKB">
        <authorList>
            <consortium name="Ensembl"/>
        </authorList>
    </citation>
    <scope>IDENTIFICATION</scope>
</reference>
<dbReference type="Proteomes" id="UP000233140">
    <property type="component" value="Unassembled WGS sequence"/>
</dbReference>
<keyword evidence="20" id="KW-1185">Reference proteome</keyword>
<evidence type="ECO:0000259" key="17">
    <source>
        <dbReference type="PROSITE" id="PS51156"/>
    </source>
</evidence>
<feature type="compositionally biased region" description="Low complexity" evidence="16">
    <location>
        <begin position="699"/>
        <end position="709"/>
    </location>
</feature>
<feature type="compositionally biased region" description="Low complexity" evidence="16">
    <location>
        <begin position="626"/>
        <end position="642"/>
    </location>
</feature>
<sequence length="1259" mass="136278">NRDGVSPCWSAGVELLTSGDSPAKLPDLQPFPSPDGDTVTQHEELVWMPGVNDCDLLMYLRAARSMAAFAGMCDGGSTEDGCVAASRDDTTLNALNTLHESGYDAGKALQRLVKKPVPKLIEKCWTEDEVKRFVKGLRQYGKNFFRIRKELLPNKETGELITFYYYWKKTPEAASSRAHRRHRRQAVFRRIKTRTASTPVNTPSRPPSSEFLDLSSASEDDFDSEDSEQELKGYACRHCFTTTSKDWHHGGRENILLCTDCRIHFKKYGELPPIEKPVDPPPFMFKPVKEEDDGLSGKHSMRTRRSRGSMSTLRSGRKKQPASPDGRTSPINEDIRSSGRNSPSAASTSSNDSKAETVKKSAKKVKEEASSPLKSTKRQREKVASDTEEADRASSKKTKTQEISRPNSPSEGEGESSDSRSVNDEGSSDPKDIDQDNRSTSPSIPSPQDNESDSDSSAQQQMLQAQPPALQAPTGVTPAPSSAPPGTPQLPAPGPMPSATAVPPQGSPTASQAPNQPQAPTAPVPHTHIQQAPALHPQRPPSPHPPPHPSPHPPLQPLTGSAGQPAAPSHAQPTLHGQGPPGPHSLQTGPLLQHPGPPQPFGLPPQASQGQAPLGTSPAAAHPHTSLQLPASQSALQSQQPPREQPLPPAPLAMPHIKPPPTTPIPQLPAPQAHKHPPHLSGPSPFSMNANLPPPPALKPLSSLSTHHPPSAHPPPLQLMPQSQPLPSSPAQPPGLTQSQNLPPPPASHPPTGLHQVTPQPPFAQHPFVPGGPPPITPPTCPSTSTPPAGPGTSAQPPCSAAVASGGSIAGGSSCPLPTVQIKEEALDDAEEPESPPPPPRSPSPEPTVVDTPSHAILVGGRDGVGRRPLRRPSARLSRKPERNPRRSGDPSCFLFLPQKASSSAHEGRLSDPQLSGPGHMRPSFEPPPTTIAAVPPYIGPDTPALRTLSEYARPHVMSPTNRNHPFYMPLNPTDPLLAYHMPGLYNVDPTIRERELREREIREREIRERELRERMKPGFEVKPPELDPLHPAANPMEHFARHSALTIPPTAGPHPFASFHPGLNPLERERLALAGPQLRPEMSYPDRLAAERIHAERMASLTSDPLARLQMFNVTPHHHQHSHIHSHLHLHQQDPLHQGSAGPVHPLVDPLTAGPHLARFPYPPGTLPNPLLGQPPHEHEMLRHPVFGTPYPRDLPGAIPPPMSAAHQLQAMHAQSAELQRLAMEQQWLHGHPHMHGGHLPSQEDYYSRLKKEGDKQL</sequence>
<dbReference type="PROSITE" id="PS51156">
    <property type="entry name" value="ELM2"/>
    <property type="match status" value="1"/>
</dbReference>
<feature type="compositionally biased region" description="Low complexity" evidence="16">
    <location>
        <begin position="782"/>
        <end position="814"/>
    </location>
</feature>
<evidence type="ECO:0000256" key="11">
    <source>
        <dbReference type="ARBA" id="ARBA00023015"/>
    </source>
</evidence>
<dbReference type="InterPro" id="IPR001005">
    <property type="entry name" value="SANT/Myb"/>
</dbReference>
<name>A0A2K6AFD0_MANLE</name>
<dbReference type="GeneTree" id="ENSGT00940000153615"/>
<evidence type="ECO:0000256" key="14">
    <source>
        <dbReference type="ARBA" id="ARBA00023242"/>
    </source>
</evidence>
<keyword evidence="4" id="KW-1017">Isopeptide bond</keyword>
<dbReference type="Pfam" id="PF00249">
    <property type="entry name" value="Myb_DNA-binding"/>
    <property type="match status" value="1"/>
</dbReference>
<feature type="region of interest" description="Disordered" evidence="16">
    <location>
        <begin position="193"/>
        <end position="224"/>
    </location>
</feature>
<evidence type="ECO:0000313" key="20">
    <source>
        <dbReference type="Proteomes" id="UP000233140"/>
    </source>
</evidence>
<keyword evidence="6" id="KW-0479">Metal-binding</keyword>
<evidence type="ECO:0000256" key="12">
    <source>
        <dbReference type="ARBA" id="ARBA00023054"/>
    </source>
</evidence>
<dbReference type="SUPFAM" id="SSF46689">
    <property type="entry name" value="Homeodomain-like"/>
    <property type="match status" value="1"/>
</dbReference>
<evidence type="ECO:0000256" key="16">
    <source>
        <dbReference type="SAM" id="MobiDB-lite"/>
    </source>
</evidence>
<feature type="compositionally biased region" description="Basic and acidic residues" evidence="16">
    <location>
        <begin position="417"/>
        <end position="437"/>
    </location>
</feature>
<dbReference type="SMART" id="SM00401">
    <property type="entry name" value="ZnF_GATA"/>
    <property type="match status" value="1"/>
</dbReference>
<evidence type="ECO:0000259" key="18">
    <source>
        <dbReference type="PROSITE" id="PS51293"/>
    </source>
</evidence>
<dbReference type="InterPro" id="IPR009057">
    <property type="entry name" value="Homeodomain-like_sf"/>
</dbReference>
<keyword evidence="9" id="KW-0832">Ubl conjugation</keyword>
<feature type="compositionally biased region" description="Basic and acidic residues" evidence="16">
    <location>
        <begin position="353"/>
        <end position="369"/>
    </location>
</feature>
<dbReference type="Gene3D" id="1.10.10.60">
    <property type="entry name" value="Homeodomain-like"/>
    <property type="match status" value="1"/>
</dbReference>
<keyword evidence="12" id="KW-0175">Coiled coil</keyword>
<dbReference type="InterPro" id="IPR000679">
    <property type="entry name" value="Znf_GATA"/>
</dbReference>
<feature type="compositionally biased region" description="Basic and acidic residues" evidence="16">
    <location>
        <begin position="381"/>
        <end position="402"/>
    </location>
</feature>
<feature type="domain" description="ELM2" evidence="17">
    <location>
        <begin position="7"/>
        <end position="116"/>
    </location>
</feature>
<dbReference type="InterPro" id="IPR000949">
    <property type="entry name" value="ELM2_dom"/>
</dbReference>
<evidence type="ECO:0000256" key="1">
    <source>
        <dbReference type="ARBA" id="ARBA00004123"/>
    </source>
</evidence>
<keyword evidence="3" id="KW-0678">Repressor</keyword>
<dbReference type="GO" id="GO:0043565">
    <property type="term" value="F:sequence-specific DNA binding"/>
    <property type="evidence" value="ECO:0007669"/>
    <property type="project" value="InterPro"/>
</dbReference>
<dbReference type="Pfam" id="PF00320">
    <property type="entry name" value="GATA"/>
    <property type="match status" value="1"/>
</dbReference>
<evidence type="ECO:0000313" key="19">
    <source>
        <dbReference type="Ensembl" id="ENSMLEP00000038740.1"/>
    </source>
</evidence>
<feature type="compositionally biased region" description="Polar residues" evidence="16">
    <location>
        <begin position="438"/>
        <end position="449"/>
    </location>
</feature>
<dbReference type="SUPFAM" id="SSF57716">
    <property type="entry name" value="Glucocorticoid receptor-like (DNA-binding domain)"/>
    <property type="match status" value="1"/>
</dbReference>
<feature type="compositionally biased region" description="Polar residues" evidence="16">
    <location>
        <begin position="194"/>
        <end position="203"/>
    </location>
</feature>
<dbReference type="Gene3D" id="4.10.1240.50">
    <property type="match status" value="1"/>
</dbReference>
<evidence type="ECO:0000256" key="3">
    <source>
        <dbReference type="ARBA" id="ARBA00022491"/>
    </source>
</evidence>
<evidence type="ECO:0000256" key="5">
    <source>
        <dbReference type="ARBA" id="ARBA00022553"/>
    </source>
</evidence>
<dbReference type="FunFam" id="1.10.10.60:FF:000052">
    <property type="entry name" value="Arginine-glutamic acid dipeptide (RE) repeats"/>
    <property type="match status" value="1"/>
</dbReference>
<dbReference type="InterPro" id="IPR017884">
    <property type="entry name" value="SANT_dom"/>
</dbReference>
<keyword evidence="14" id="KW-0539">Nucleus</keyword>
<evidence type="ECO:0000256" key="9">
    <source>
        <dbReference type="ARBA" id="ARBA00022843"/>
    </source>
</evidence>
<dbReference type="PROSITE" id="PS51293">
    <property type="entry name" value="SANT"/>
    <property type="match status" value="1"/>
</dbReference>
<reference evidence="19" key="2">
    <citation type="submission" date="2025-09" db="UniProtKB">
        <authorList>
            <consortium name="Ensembl"/>
        </authorList>
    </citation>
    <scope>IDENTIFICATION</scope>
</reference>
<dbReference type="FunFam" id="4.10.1240.50:FF:000003">
    <property type="entry name" value="Arginine-glutamic acid dipeptide (RE) repeats a"/>
    <property type="match status" value="1"/>
</dbReference>
<feature type="domain" description="SANT" evidence="18">
    <location>
        <begin position="120"/>
        <end position="172"/>
    </location>
</feature>
<gene>
    <name evidence="19" type="primary">RERE</name>
</gene>
<keyword evidence="8" id="KW-0862">Zinc</keyword>
<organism evidence="19 20">
    <name type="scientific">Mandrillus leucophaeus</name>
    <name type="common">Drill</name>
    <name type="synonym">Papio leucophaeus</name>
    <dbReference type="NCBI Taxonomy" id="9568"/>
    <lineage>
        <taxon>Eukaryota</taxon>
        <taxon>Metazoa</taxon>
        <taxon>Chordata</taxon>
        <taxon>Craniata</taxon>
        <taxon>Vertebrata</taxon>
        <taxon>Euteleostomi</taxon>
        <taxon>Mammalia</taxon>
        <taxon>Eutheria</taxon>
        <taxon>Euarchontoglires</taxon>
        <taxon>Primates</taxon>
        <taxon>Haplorrhini</taxon>
        <taxon>Catarrhini</taxon>
        <taxon>Cercopithecidae</taxon>
        <taxon>Cercopithecinae</taxon>
        <taxon>Mandrillus</taxon>
    </lineage>
</organism>
<feature type="compositionally biased region" description="Pro residues" evidence="16">
    <location>
        <begin position="481"/>
        <end position="496"/>
    </location>
</feature>
<comment type="subcellular location">
    <subcellularLocation>
        <location evidence="1">Nucleus</location>
    </subcellularLocation>
</comment>
<dbReference type="Pfam" id="PF01448">
    <property type="entry name" value="ELM2"/>
    <property type="match status" value="1"/>
</dbReference>
<dbReference type="Pfam" id="PF03154">
    <property type="entry name" value="Atrophin-1"/>
    <property type="match status" value="2"/>
</dbReference>
<evidence type="ECO:0000256" key="15">
    <source>
        <dbReference type="ARBA" id="ARBA00068839"/>
    </source>
</evidence>
<feature type="compositionally biased region" description="Low complexity" evidence="16">
    <location>
        <begin position="338"/>
        <end position="352"/>
    </location>
</feature>
<evidence type="ECO:0000256" key="2">
    <source>
        <dbReference type="ARBA" id="ARBA00022473"/>
    </source>
</evidence>
<feature type="compositionally biased region" description="Low complexity" evidence="16">
    <location>
        <begin position="507"/>
        <end position="525"/>
    </location>
</feature>
<keyword evidence="2" id="KW-0217">Developmental protein</keyword>
<dbReference type="GO" id="GO:0008270">
    <property type="term" value="F:zinc ion binding"/>
    <property type="evidence" value="ECO:0007669"/>
    <property type="project" value="UniProtKB-KW"/>
</dbReference>
<keyword evidence="7" id="KW-0863">Zinc-finger</keyword>
<dbReference type="GO" id="GO:0005654">
    <property type="term" value="C:nucleoplasm"/>
    <property type="evidence" value="ECO:0007669"/>
    <property type="project" value="UniProtKB-ARBA"/>
</dbReference>
<evidence type="ECO:0000256" key="6">
    <source>
        <dbReference type="ARBA" id="ARBA00022723"/>
    </source>
</evidence>
<dbReference type="AlphaFoldDB" id="A0A2K6AFD0"/>
<evidence type="ECO:0000256" key="10">
    <source>
        <dbReference type="ARBA" id="ARBA00022990"/>
    </source>
</evidence>
<feature type="compositionally biased region" description="Low complexity" evidence="16">
    <location>
        <begin position="455"/>
        <end position="480"/>
    </location>
</feature>
<feature type="region of interest" description="Disordered" evidence="16">
    <location>
        <begin position="271"/>
        <end position="938"/>
    </location>
</feature>
<accession>A0A2K6AFD0</accession>
<feature type="compositionally biased region" description="Pro residues" evidence="16">
    <location>
        <begin position="643"/>
        <end position="669"/>
    </location>
</feature>
<evidence type="ECO:0000256" key="8">
    <source>
        <dbReference type="ARBA" id="ARBA00022833"/>
    </source>
</evidence>
<feature type="compositionally biased region" description="Pro residues" evidence="16">
    <location>
        <begin position="759"/>
        <end position="781"/>
    </location>
</feature>
<evidence type="ECO:0000256" key="4">
    <source>
        <dbReference type="ARBA" id="ARBA00022499"/>
    </source>
</evidence>